<evidence type="ECO:0000256" key="1">
    <source>
        <dbReference type="ARBA" id="ARBA00023015"/>
    </source>
</evidence>
<protein>
    <recommendedName>
        <fullName evidence="5">HTH tetR-type domain-containing protein</fullName>
    </recommendedName>
</protein>
<reference evidence="6" key="2">
    <citation type="submission" date="2020-09" db="EMBL/GenBank/DDBJ databases">
        <authorList>
            <person name="Sun Q."/>
            <person name="Ohkuma M."/>
        </authorList>
    </citation>
    <scope>NUCLEOTIDE SEQUENCE</scope>
    <source>
        <strain evidence="6">JCM 17820</strain>
    </source>
</reference>
<sequence length="191" mass="21485">MRATYTALCEHGYADLTLRKIAADFEKSRGLVHYHYDSKDHLIVALLEYLSDRFSDRIQATADESPSDRLDTLIEWLAVGPSLDGVDGEAYHMAIFELRAQAPYNEALRSRLQENFSFLKTTCEEIIRDGIRQGQFRPVDVEMTTILLLSAVANARDLELALGEENAIETVLAALDHFIFPQLYATLGSDS</sequence>
<keyword evidence="7" id="KW-1185">Reference proteome</keyword>
<dbReference type="SUPFAM" id="SSF46689">
    <property type="entry name" value="Homeodomain-like"/>
    <property type="match status" value="1"/>
</dbReference>
<dbReference type="EMBL" id="BMOU01000003">
    <property type="protein sequence ID" value="GGN95507.1"/>
    <property type="molecule type" value="Genomic_DNA"/>
</dbReference>
<evidence type="ECO:0000259" key="5">
    <source>
        <dbReference type="PROSITE" id="PS50977"/>
    </source>
</evidence>
<accession>A0A830GPX9</accession>
<dbReference type="Proteomes" id="UP000605784">
    <property type="component" value="Unassembled WGS sequence"/>
</dbReference>
<dbReference type="PANTHER" id="PTHR30055:SF234">
    <property type="entry name" value="HTH-TYPE TRANSCRIPTIONAL REGULATOR BETI"/>
    <property type="match status" value="1"/>
</dbReference>
<dbReference type="AlphaFoldDB" id="A0A830GPX9"/>
<dbReference type="InterPro" id="IPR036271">
    <property type="entry name" value="Tet_transcr_reg_TetR-rel_C_sf"/>
</dbReference>
<dbReference type="PROSITE" id="PS50977">
    <property type="entry name" value="HTH_TETR_2"/>
    <property type="match status" value="1"/>
</dbReference>
<feature type="domain" description="HTH tetR-type" evidence="5">
    <location>
        <begin position="1"/>
        <end position="54"/>
    </location>
</feature>
<dbReference type="GO" id="GO:0000976">
    <property type="term" value="F:transcription cis-regulatory region binding"/>
    <property type="evidence" value="ECO:0007669"/>
    <property type="project" value="TreeGrafter"/>
</dbReference>
<keyword evidence="3" id="KW-0804">Transcription</keyword>
<gene>
    <name evidence="6" type="ORF">GCM10009030_22880</name>
</gene>
<keyword evidence="2 4" id="KW-0238">DNA-binding</keyword>
<evidence type="ECO:0000256" key="3">
    <source>
        <dbReference type="ARBA" id="ARBA00023163"/>
    </source>
</evidence>
<keyword evidence="1" id="KW-0805">Transcription regulation</keyword>
<dbReference type="InterPro" id="IPR050109">
    <property type="entry name" value="HTH-type_TetR-like_transc_reg"/>
</dbReference>
<dbReference type="PANTHER" id="PTHR30055">
    <property type="entry name" value="HTH-TYPE TRANSCRIPTIONAL REGULATOR RUTR"/>
    <property type="match status" value="1"/>
</dbReference>
<dbReference type="InterPro" id="IPR001647">
    <property type="entry name" value="HTH_TetR"/>
</dbReference>
<evidence type="ECO:0000313" key="6">
    <source>
        <dbReference type="EMBL" id="GGN95507.1"/>
    </source>
</evidence>
<reference evidence="6" key="1">
    <citation type="journal article" date="2014" name="Int. J. Syst. Evol. Microbiol.">
        <title>Complete genome sequence of Corynebacterium casei LMG S-19264T (=DSM 44701T), isolated from a smear-ripened cheese.</title>
        <authorList>
            <consortium name="US DOE Joint Genome Institute (JGI-PGF)"/>
            <person name="Walter F."/>
            <person name="Albersmeier A."/>
            <person name="Kalinowski J."/>
            <person name="Ruckert C."/>
        </authorList>
    </citation>
    <scope>NUCLEOTIDE SEQUENCE</scope>
    <source>
        <strain evidence="6">JCM 17820</strain>
    </source>
</reference>
<feature type="DNA-binding region" description="H-T-H motif" evidence="4">
    <location>
        <begin position="17"/>
        <end position="36"/>
    </location>
</feature>
<organism evidence="6 7">
    <name type="scientific">Haloarcula pellucida</name>
    <dbReference type="NCBI Taxonomy" id="1427151"/>
    <lineage>
        <taxon>Archaea</taxon>
        <taxon>Methanobacteriati</taxon>
        <taxon>Methanobacteriota</taxon>
        <taxon>Stenosarchaea group</taxon>
        <taxon>Halobacteria</taxon>
        <taxon>Halobacteriales</taxon>
        <taxon>Haloarculaceae</taxon>
        <taxon>Haloarcula</taxon>
    </lineage>
</organism>
<dbReference type="Pfam" id="PF00440">
    <property type="entry name" value="TetR_N"/>
    <property type="match status" value="1"/>
</dbReference>
<dbReference type="Gene3D" id="1.10.357.10">
    <property type="entry name" value="Tetracycline Repressor, domain 2"/>
    <property type="match status" value="1"/>
</dbReference>
<evidence type="ECO:0000256" key="4">
    <source>
        <dbReference type="PROSITE-ProRule" id="PRU00335"/>
    </source>
</evidence>
<dbReference type="SUPFAM" id="SSF48498">
    <property type="entry name" value="Tetracyclin repressor-like, C-terminal domain"/>
    <property type="match status" value="1"/>
</dbReference>
<evidence type="ECO:0000313" key="7">
    <source>
        <dbReference type="Proteomes" id="UP000605784"/>
    </source>
</evidence>
<dbReference type="GO" id="GO:0003700">
    <property type="term" value="F:DNA-binding transcription factor activity"/>
    <property type="evidence" value="ECO:0007669"/>
    <property type="project" value="TreeGrafter"/>
</dbReference>
<comment type="caution">
    <text evidence="6">The sequence shown here is derived from an EMBL/GenBank/DDBJ whole genome shotgun (WGS) entry which is preliminary data.</text>
</comment>
<evidence type="ECO:0000256" key="2">
    <source>
        <dbReference type="ARBA" id="ARBA00023125"/>
    </source>
</evidence>
<proteinExistence type="predicted"/>
<name>A0A830GPX9_9EURY</name>
<dbReference type="InterPro" id="IPR009057">
    <property type="entry name" value="Homeodomain-like_sf"/>
</dbReference>